<dbReference type="AlphaFoldDB" id="A0A0W0VNR6"/>
<dbReference type="PATRIC" id="fig|45068.5.peg.953"/>
<dbReference type="EMBL" id="LNYK01000014">
    <property type="protein sequence ID" value="KTD21722.1"/>
    <property type="molecule type" value="Genomic_DNA"/>
</dbReference>
<protein>
    <submittedName>
        <fullName evidence="2">Transmembrane protein</fullName>
    </submittedName>
</protein>
<reference evidence="2 3" key="1">
    <citation type="submission" date="2015-11" db="EMBL/GenBank/DDBJ databases">
        <title>Genomic analysis of 38 Legionella species identifies large and diverse effector repertoires.</title>
        <authorList>
            <person name="Burstein D."/>
            <person name="Amaro F."/>
            <person name="Zusman T."/>
            <person name="Lifshitz Z."/>
            <person name="Cohen O."/>
            <person name="Gilbert J.A."/>
            <person name="Pupko T."/>
            <person name="Shuman H.A."/>
            <person name="Segal G."/>
        </authorList>
    </citation>
    <scope>NUCLEOTIDE SEQUENCE [LARGE SCALE GENOMIC DNA]</scope>
    <source>
        <strain evidence="2 3">ATCC 49505</strain>
    </source>
</reference>
<keyword evidence="1" id="KW-1133">Transmembrane helix</keyword>
<feature type="transmembrane region" description="Helical" evidence="1">
    <location>
        <begin position="63"/>
        <end position="88"/>
    </location>
</feature>
<dbReference type="Proteomes" id="UP000054997">
    <property type="component" value="Unassembled WGS sequence"/>
</dbReference>
<feature type="transmembrane region" description="Helical" evidence="1">
    <location>
        <begin position="121"/>
        <end position="144"/>
    </location>
</feature>
<evidence type="ECO:0000313" key="2">
    <source>
        <dbReference type="EMBL" id="KTD21722.1"/>
    </source>
</evidence>
<comment type="caution">
    <text evidence="2">The sequence shown here is derived from an EMBL/GenBank/DDBJ whole genome shotgun (WGS) entry which is preliminary data.</text>
</comment>
<feature type="transmembrane region" description="Helical" evidence="1">
    <location>
        <begin position="12"/>
        <end position="43"/>
    </location>
</feature>
<dbReference type="RefSeq" id="WP_058528886.1">
    <property type="nucleotide sequence ID" value="NZ_CAAAHZ010000002.1"/>
</dbReference>
<keyword evidence="3" id="KW-1185">Reference proteome</keyword>
<sequence length="151" mass="17978">MEKNRYQQNHTLYIVCMINLVISIALFSFTLYLLPFLLFGWIYDVPEFVLTWREWMELRYEMTNLAASGFIFTVFFIFGLITAFIAYITSNKIENEIFGIKTENRDREIRIKREARETASVLSKIVMIIILVFIAVVLLEWFLYVPPVRQL</sequence>
<evidence type="ECO:0000256" key="1">
    <source>
        <dbReference type="SAM" id="Phobius"/>
    </source>
</evidence>
<organism evidence="2 3">
    <name type="scientific">Legionella londiniensis</name>
    <dbReference type="NCBI Taxonomy" id="45068"/>
    <lineage>
        <taxon>Bacteria</taxon>
        <taxon>Pseudomonadati</taxon>
        <taxon>Pseudomonadota</taxon>
        <taxon>Gammaproteobacteria</taxon>
        <taxon>Legionellales</taxon>
        <taxon>Legionellaceae</taxon>
        <taxon>Legionella</taxon>
    </lineage>
</organism>
<evidence type="ECO:0000313" key="3">
    <source>
        <dbReference type="Proteomes" id="UP000054997"/>
    </source>
</evidence>
<dbReference type="STRING" id="45068.Llon_0887"/>
<accession>A0A0W0VNR6</accession>
<name>A0A0W0VNR6_9GAMM</name>
<keyword evidence="1" id="KW-0472">Membrane</keyword>
<proteinExistence type="predicted"/>
<dbReference type="OrthoDB" id="5639325at2"/>
<gene>
    <name evidence="2" type="ORF">Llon_0887</name>
</gene>
<keyword evidence="1 2" id="KW-0812">Transmembrane</keyword>
<dbReference type="Gene3D" id="1.20.1070.10">
    <property type="entry name" value="Rhodopsin 7-helix transmembrane proteins"/>
    <property type="match status" value="1"/>
</dbReference>